<evidence type="ECO:0000313" key="15">
    <source>
        <dbReference type="EMBL" id="KAL3728805.1"/>
    </source>
</evidence>
<gene>
    <name evidence="15" type="ORF">ACJRO7_033394</name>
</gene>
<dbReference type="Pfam" id="PF13516">
    <property type="entry name" value="LRR_6"/>
    <property type="match status" value="1"/>
</dbReference>
<accession>A0ABD3JZ75</accession>
<evidence type="ECO:0000256" key="6">
    <source>
        <dbReference type="ARBA" id="ARBA00022729"/>
    </source>
</evidence>
<dbReference type="SMART" id="SM00369">
    <property type="entry name" value="LRR_TYP"/>
    <property type="match status" value="12"/>
</dbReference>
<feature type="chain" id="PRO_5044779640" description="Leucine-rich repeat-containing N-terminal plant-type domain-containing protein" evidence="13">
    <location>
        <begin position="22"/>
        <end position="1039"/>
    </location>
</feature>
<evidence type="ECO:0000256" key="4">
    <source>
        <dbReference type="ARBA" id="ARBA00022614"/>
    </source>
</evidence>
<evidence type="ECO:0000259" key="14">
    <source>
        <dbReference type="Pfam" id="PF08263"/>
    </source>
</evidence>
<dbReference type="Proteomes" id="UP001634007">
    <property type="component" value="Unassembled WGS sequence"/>
</dbReference>
<dbReference type="InterPro" id="IPR032675">
    <property type="entry name" value="LRR_dom_sf"/>
</dbReference>
<evidence type="ECO:0000256" key="8">
    <source>
        <dbReference type="ARBA" id="ARBA00022989"/>
    </source>
</evidence>
<reference evidence="15 16" key="1">
    <citation type="submission" date="2024-11" db="EMBL/GenBank/DDBJ databases">
        <title>Chromosome-level genome assembly of Eucalyptus globulus Labill. provides insights into its genome evolution.</title>
        <authorList>
            <person name="Li X."/>
        </authorList>
    </citation>
    <scope>NUCLEOTIDE SEQUENCE [LARGE SCALE GENOMIC DNA]</scope>
    <source>
        <strain evidence="15">CL2024</strain>
        <tissue evidence="15">Fresh tender leaves</tissue>
    </source>
</reference>
<feature type="transmembrane region" description="Helical" evidence="12">
    <location>
        <begin position="985"/>
        <end position="1003"/>
    </location>
</feature>
<evidence type="ECO:0000256" key="11">
    <source>
        <dbReference type="ARBA" id="ARBA00023180"/>
    </source>
</evidence>
<evidence type="ECO:0000256" key="9">
    <source>
        <dbReference type="ARBA" id="ARBA00023136"/>
    </source>
</evidence>
<name>A0ABD3JZ75_EUCGL</name>
<keyword evidence="11" id="KW-0325">Glycoprotein</keyword>
<keyword evidence="9 12" id="KW-0472">Membrane</keyword>
<dbReference type="PRINTS" id="PR00019">
    <property type="entry name" value="LEURICHRPT"/>
</dbReference>
<evidence type="ECO:0000313" key="16">
    <source>
        <dbReference type="Proteomes" id="UP001634007"/>
    </source>
</evidence>
<dbReference type="PANTHER" id="PTHR48061">
    <property type="entry name" value="LEUCINE-RICH REPEAT RECEPTOR PROTEIN KINASE EMS1-LIKE-RELATED"/>
    <property type="match status" value="1"/>
</dbReference>
<evidence type="ECO:0000256" key="2">
    <source>
        <dbReference type="ARBA" id="ARBA00009592"/>
    </source>
</evidence>
<keyword evidence="5 12" id="KW-0812">Transmembrane</keyword>
<keyword evidence="4" id="KW-0433">Leucine-rich repeat</keyword>
<feature type="signal peptide" evidence="13">
    <location>
        <begin position="1"/>
        <end position="21"/>
    </location>
</feature>
<dbReference type="InterPro" id="IPR013210">
    <property type="entry name" value="LRR_N_plant-typ"/>
</dbReference>
<dbReference type="InterPro" id="IPR001611">
    <property type="entry name" value="Leu-rich_rpt"/>
</dbReference>
<dbReference type="AlphaFoldDB" id="A0ABD3JZ75"/>
<dbReference type="FunFam" id="3.80.10.10:FF:000111">
    <property type="entry name" value="LRR receptor-like serine/threonine-protein kinase ERECTA"/>
    <property type="match status" value="1"/>
</dbReference>
<feature type="domain" description="Leucine-rich repeat-containing N-terminal plant-type" evidence="14">
    <location>
        <begin position="29"/>
        <end position="79"/>
    </location>
</feature>
<protein>
    <recommendedName>
        <fullName evidence="14">Leucine-rich repeat-containing N-terminal plant-type domain-containing protein</fullName>
    </recommendedName>
</protein>
<keyword evidence="16" id="KW-1185">Reference proteome</keyword>
<evidence type="ECO:0000256" key="7">
    <source>
        <dbReference type="ARBA" id="ARBA00022737"/>
    </source>
</evidence>
<dbReference type="PANTHER" id="PTHR48061:SF46">
    <property type="entry name" value="LEUCINE-RICH REPEAT-CONTAINING N-TERMINAL PLANT-TYPE DOMAIN-CONTAINING PROTEIN"/>
    <property type="match status" value="1"/>
</dbReference>
<dbReference type="Gene3D" id="3.80.10.10">
    <property type="entry name" value="Ribonuclease Inhibitor"/>
    <property type="match status" value="5"/>
</dbReference>
<comment type="caution">
    <text evidence="15">The sequence shown here is derived from an EMBL/GenBank/DDBJ whole genome shotgun (WGS) entry which is preliminary data.</text>
</comment>
<dbReference type="SUPFAM" id="SSF52058">
    <property type="entry name" value="L domain-like"/>
    <property type="match status" value="2"/>
</dbReference>
<dbReference type="PROSITE" id="PS51450">
    <property type="entry name" value="LRR"/>
    <property type="match status" value="2"/>
</dbReference>
<keyword evidence="6 13" id="KW-0732">Signal</keyword>
<dbReference type="Pfam" id="PF08263">
    <property type="entry name" value="LRRNT_2"/>
    <property type="match status" value="1"/>
</dbReference>
<sequence length="1039" mass="116389">MAWHLIFRLLCFHFFLHSTLRFASPLCPPDQRDALLHFKNSFMLDSKASYYCDGFQSYPKTNSWNKTMDCCSWDGVTCDGVTNNIISLDLTCSWLHGSLQSNSSLFLLRHLRSLNLGGNNFAGSHISPNLSAFAKLTHLNLSYSHFFGIVPSEISHLSKLVSLDLSNNYISDGHWLSYLRLENSIFTMLVHNLTTLRKLVLDEVNMSMVSPKSFANLSSSLKYLSICSCSLGGIFSDTIFRLPSLTSLNISENYDLSGILPKSNWTSPLESLSLKSTNFSGEIPDSIGNMKTLTTLDLSYCEFTGHIPSSMWDLNQLQVLSIAGNSFSGVVEFEKFTKLKNLQSLTVAQELNLIYDTLKYTFPKLETLMLYFCNLTKFPYFLNSLKRLRSLDLSSNRISGEIPMWFWGISCDTLEMLDLSSNLLKGGIQQLRWKNLQYISIENNSFHGPLPIPPPSTHSFIASDNGFTGEIPSLICQSSSLQQLKLSNNNLFGNIPSCFGNITNLKILDLSNNKLRGPLPRSLVKCVNLSTLVLEYNEFIDIFPHWLEAPQLYDLDLHSNKFYGKINLTAFGLFPALQSLSISNNNFIGQWPIGFFSNTSLVVIDLSNNKFGGPIPLPSPVTSYYSIASNNITGKIPSLICNAMHLMIIDLSNNSLTGNLPWCLTNFSTNLSVLNLRMNHLEGTIPQFFSSRSRLRTLDLSRNQFEGTLPQSLVKCRYLEILDLSHNQIEDTFPRWLGTLPELKVLVLRSNNLKGLLDIPKGIHLFPKLHILDLSNNSFSGLLPANLMMNLKGMMNVENVQNTTSYMTQDLRGGTYENSVVVMMKGLEVQLVRILTFLTIIDLSCNSFQGNIPEVIGHLHSLIGLNLSHNHLTGSIPSTLENLTNLEWLDLSSNNFSGLIPRKLGDLAFLGYLNLSKNQLTGQIPQYKQLSTFSSDSFDGNPGLCGTPLPKACPSNSQPPPPTPSSLLTFDREGHESWLKQKTLWIGYASGIIIGNSIAYIVFEIGRPKWLIQGVRILESKAIEWIKKTRRKAIKFHGQ</sequence>
<dbReference type="InterPro" id="IPR046956">
    <property type="entry name" value="RLP23-like"/>
</dbReference>
<dbReference type="Pfam" id="PF13855">
    <property type="entry name" value="LRR_8"/>
    <property type="match status" value="5"/>
</dbReference>
<dbReference type="GO" id="GO:0005886">
    <property type="term" value="C:plasma membrane"/>
    <property type="evidence" value="ECO:0007669"/>
    <property type="project" value="UniProtKB-SubCell"/>
</dbReference>
<keyword evidence="10" id="KW-0675">Receptor</keyword>
<organism evidence="15 16">
    <name type="scientific">Eucalyptus globulus</name>
    <name type="common">Tasmanian blue gum</name>
    <dbReference type="NCBI Taxonomy" id="34317"/>
    <lineage>
        <taxon>Eukaryota</taxon>
        <taxon>Viridiplantae</taxon>
        <taxon>Streptophyta</taxon>
        <taxon>Embryophyta</taxon>
        <taxon>Tracheophyta</taxon>
        <taxon>Spermatophyta</taxon>
        <taxon>Magnoliopsida</taxon>
        <taxon>eudicotyledons</taxon>
        <taxon>Gunneridae</taxon>
        <taxon>Pentapetalae</taxon>
        <taxon>rosids</taxon>
        <taxon>malvids</taxon>
        <taxon>Myrtales</taxon>
        <taxon>Myrtaceae</taxon>
        <taxon>Myrtoideae</taxon>
        <taxon>Eucalypteae</taxon>
        <taxon>Eucalyptus</taxon>
    </lineage>
</organism>
<evidence type="ECO:0000256" key="13">
    <source>
        <dbReference type="SAM" id="SignalP"/>
    </source>
</evidence>
<evidence type="ECO:0000256" key="5">
    <source>
        <dbReference type="ARBA" id="ARBA00022692"/>
    </source>
</evidence>
<evidence type="ECO:0000256" key="10">
    <source>
        <dbReference type="ARBA" id="ARBA00023170"/>
    </source>
</evidence>
<keyword evidence="7" id="KW-0677">Repeat</keyword>
<dbReference type="SUPFAM" id="SSF52047">
    <property type="entry name" value="RNI-like"/>
    <property type="match status" value="1"/>
</dbReference>
<evidence type="ECO:0000256" key="1">
    <source>
        <dbReference type="ARBA" id="ARBA00004251"/>
    </source>
</evidence>
<dbReference type="EMBL" id="JBJKBG010000008">
    <property type="protein sequence ID" value="KAL3728805.1"/>
    <property type="molecule type" value="Genomic_DNA"/>
</dbReference>
<proteinExistence type="inferred from homology"/>
<keyword evidence="8 12" id="KW-1133">Transmembrane helix</keyword>
<evidence type="ECO:0000256" key="12">
    <source>
        <dbReference type="SAM" id="Phobius"/>
    </source>
</evidence>
<dbReference type="FunFam" id="3.80.10.10:FF:000213">
    <property type="entry name" value="Tyrosine-sulfated glycopeptide receptor 1"/>
    <property type="match status" value="1"/>
</dbReference>
<evidence type="ECO:0000256" key="3">
    <source>
        <dbReference type="ARBA" id="ARBA00022475"/>
    </source>
</evidence>
<dbReference type="Pfam" id="PF00560">
    <property type="entry name" value="LRR_1"/>
    <property type="match status" value="5"/>
</dbReference>
<dbReference type="FunFam" id="3.80.10.10:FF:000041">
    <property type="entry name" value="LRR receptor-like serine/threonine-protein kinase ERECTA"/>
    <property type="match status" value="1"/>
</dbReference>
<keyword evidence="3" id="KW-1003">Cell membrane</keyword>
<comment type="subcellular location">
    <subcellularLocation>
        <location evidence="1">Cell membrane</location>
        <topology evidence="1">Single-pass type I membrane protein</topology>
    </subcellularLocation>
</comment>
<comment type="similarity">
    <text evidence="2">Belongs to the RLP family.</text>
</comment>
<dbReference type="InterPro" id="IPR003591">
    <property type="entry name" value="Leu-rich_rpt_typical-subtyp"/>
</dbReference>